<feature type="transmembrane region" description="Helical" evidence="5">
    <location>
        <begin position="190"/>
        <end position="208"/>
    </location>
</feature>
<evidence type="ECO:0000313" key="7">
    <source>
        <dbReference type="EMBL" id="KAL0432156.1"/>
    </source>
</evidence>
<feature type="transmembrane region" description="Helical" evidence="5">
    <location>
        <begin position="129"/>
        <end position="146"/>
    </location>
</feature>
<dbReference type="AlphaFoldDB" id="A0AAW2VSS2"/>
<feature type="transmembrane region" description="Helical" evidence="5">
    <location>
        <begin position="52"/>
        <end position="76"/>
    </location>
</feature>
<evidence type="ECO:0000256" key="1">
    <source>
        <dbReference type="ARBA" id="ARBA00004141"/>
    </source>
</evidence>
<keyword evidence="5" id="KW-0460">Magnesium</keyword>
<comment type="function">
    <text evidence="5">Acts as a Mg(2+) transporter. Can also transport other divalent cations such as Fe(2+), Sr(2+), Ba(2+), Mn(2+) and Co(2+) but to a much less extent than Mg(2+).</text>
</comment>
<feature type="region of interest" description="Disordered" evidence="6">
    <location>
        <begin position="303"/>
        <end position="326"/>
    </location>
</feature>
<evidence type="ECO:0000256" key="5">
    <source>
        <dbReference type="RuleBase" id="RU363078"/>
    </source>
</evidence>
<sequence length="353" mass="38548">MYRTNLIGFGLAVGSSAFIGSSFIIKKKGLQRAGASGSRASSGGYGYLLEPLWWIGMVTTFLLYTASAIAVVLVLVLYCEPRYGQTNILVYIGICSIIGSLTVMSIKAVGIAIKLTLEGYSQVAHFKSWVFVMVAASCIITQLIYLNKALDTFNTAIVSPIYYALFTSLTILASAIMFKDWSGQSASSIVSVLCGFITVLSGTMVLHITRDPEKQQSAADYSVLSPQISWLVHANGEIWKQNNDDLLPEYVALIHQDHFKKEEKKSTFAVGSIQLHFEASQDYCFIVSYAALSLKTSLPHPRANSSITSSKVMPQPTVPSSGVTGGAPRLVRSHAVRRDLVRDWNFDEEGLEC</sequence>
<comment type="subcellular location">
    <subcellularLocation>
        <location evidence="5">Cell membrane</location>
        <topology evidence="5">Multi-pass membrane protein</topology>
    </subcellularLocation>
    <subcellularLocation>
        <location evidence="5">Early endosome</location>
    </subcellularLocation>
    <subcellularLocation>
        <location evidence="1">Membrane</location>
        <topology evidence="1">Multi-pass membrane protein</topology>
    </subcellularLocation>
</comment>
<dbReference type="InterPro" id="IPR008521">
    <property type="entry name" value="Mg_trans_NIPA"/>
</dbReference>
<dbReference type="GO" id="GO:0015095">
    <property type="term" value="F:magnesium ion transmembrane transporter activity"/>
    <property type="evidence" value="ECO:0007669"/>
    <property type="project" value="UniProtKB-UniRule"/>
</dbReference>
<comment type="subunit">
    <text evidence="5">Homodimer.</text>
</comment>
<evidence type="ECO:0000256" key="4">
    <source>
        <dbReference type="ARBA" id="ARBA00023136"/>
    </source>
</evidence>
<comment type="caution">
    <text evidence="7">The sequence shown here is derived from an EMBL/GenBank/DDBJ whole genome shotgun (WGS) entry which is preliminary data.</text>
</comment>
<reference evidence="7" key="2">
    <citation type="journal article" date="2024" name="Plant">
        <title>Genomic evolution and insights into agronomic trait innovations of Sesamum species.</title>
        <authorList>
            <person name="Miao H."/>
            <person name="Wang L."/>
            <person name="Qu L."/>
            <person name="Liu H."/>
            <person name="Sun Y."/>
            <person name="Le M."/>
            <person name="Wang Q."/>
            <person name="Wei S."/>
            <person name="Zheng Y."/>
            <person name="Lin W."/>
            <person name="Duan Y."/>
            <person name="Cao H."/>
            <person name="Xiong S."/>
            <person name="Wang X."/>
            <person name="Wei L."/>
            <person name="Li C."/>
            <person name="Ma Q."/>
            <person name="Ju M."/>
            <person name="Zhao R."/>
            <person name="Li G."/>
            <person name="Mu C."/>
            <person name="Tian Q."/>
            <person name="Mei H."/>
            <person name="Zhang T."/>
            <person name="Gao T."/>
            <person name="Zhang H."/>
        </authorList>
    </citation>
    <scope>NUCLEOTIDE SEQUENCE</scope>
    <source>
        <tissue evidence="7">Leaf</tissue>
    </source>
</reference>
<dbReference type="Pfam" id="PF05653">
    <property type="entry name" value="Mg_trans_NIPA"/>
    <property type="match status" value="1"/>
</dbReference>
<reference evidence="7" key="1">
    <citation type="submission" date="2020-06" db="EMBL/GenBank/DDBJ databases">
        <authorList>
            <person name="Li T."/>
            <person name="Hu X."/>
            <person name="Zhang T."/>
            <person name="Song X."/>
            <person name="Zhang H."/>
            <person name="Dai N."/>
            <person name="Sheng W."/>
            <person name="Hou X."/>
            <person name="Wei L."/>
        </authorList>
    </citation>
    <scope>NUCLEOTIDE SEQUENCE</scope>
    <source>
        <strain evidence="7">KEN1</strain>
        <tissue evidence="7">Leaf</tissue>
    </source>
</reference>
<keyword evidence="5" id="KW-0813">Transport</keyword>
<evidence type="ECO:0000256" key="2">
    <source>
        <dbReference type="ARBA" id="ARBA00022692"/>
    </source>
</evidence>
<accession>A0AAW2VSS2</accession>
<organism evidence="7">
    <name type="scientific">Sesamum latifolium</name>
    <dbReference type="NCBI Taxonomy" id="2727402"/>
    <lineage>
        <taxon>Eukaryota</taxon>
        <taxon>Viridiplantae</taxon>
        <taxon>Streptophyta</taxon>
        <taxon>Embryophyta</taxon>
        <taxon>Tracheophyta</taxon>
        <taxon>Spermatophyta</taxon>
        <taxon>Magnoliopsida</taxon>
        <taxon>eudicotyledons</taxon>
        <taxon>Gunneridae</taxon>
        <taxon>Pentapetalae</taxon>
        <taxon>asterids</taxon>
        <taxon>lamiids</taxon>
        <taxon>Lamiales</taxon>
        <taxon>Pedaliaceae</taxon>
        <taxon>Sesamum</taxon>
    </lineage>
</organism>
<keyword evidence="2 5" id="KW-0812">Transmembrane</keyword>
<comment type="similarity">
    <text evidence="5">Belongs to the NIPA (TC 2.A.7) family.</text>
</comment>
<dbReference type="PANTHER" id="PTHR12570:SF25">
    <property type="entry name" value="MAGNESIUM TRANSPORTER-RELATED"/>
    <property type="match status" value="1"/>
</dbReference>
<keyword evidence="4 5" id="KW-0472">Membrane</keyword>
<evidence type="ECO:0000256" key="3">
    <source>
        <dbReference type="ARBA" id="ARBA00022989"/>
    </source>
</evidence>
<proteinExistence type="inferred from homology"/>
<name>A0AAW2VSS2_9LAMI</name>
<keyword evidence="5" id="KW-0406">Ion transport</keyword>
<gene>
    <name evidence="7" type="ORF">Slati_2549900</name>
</gene>
<keyword evidence="3 5" id="KW-1133">Transmembrane helix</keyword>
<feature type="transmembrane region" description="Helical" evidence="5">
    <location>
        <begin position="6"/>
        <end position="25"/>
    </location>
</feature>
<dbReference type="EMBL" id="JACGWN010000009">
    <property type="protein sequence ID" value="KAL0432156.1"/>
    <property type="molecule type" value="Genomic_DNA"/>
</dbReference>
<feature type="compositionally biased region" description="Polar residues" evidence="6">
    <location>
        <begin position="303"/>
        <end position="322"/>
    </location>
</feature>
<comment type="caution">
    <text evidence="5">Lacks conserved residue(s) required for the propagation of feature annotation.</text>
</comment>
<dbReference type="PANTHER" id="PTHR12570">
    <property type="match status" value="1"/>
</dbReference>
<evidence type="ECO:0000256" key="6">
    <source>
        <dbReference type="SAM" id="MobiDB-lite"/>
    </source>
</evidence>
<protein>
    <recommendedName>
        <fullName evidence="5">Probable magnesium transporter</fullName>
    </recommendedName>
</protein>
<keyword evidence="5" id="KW-0967">Endosome</keyword>
<feature type="transmembrane region" description="Helical" evidence="5">
    <location>
        <begin position="88"/>
        <end position="117"/>
    </location>
</feature>
<dbReference type="GO" id="GO:0005769">
    <property type="term" value="C:early endosome"/>
    <property type="evidence" value="ECO:0007669"/>
    <property type="project" value="UniProtKB-SubCell"/>
</dbReference>
<keyword evidence="5" id="KW-1003">Cell membrane</keyword>
<feature type="transmembrane region" description="Helical" evidence="5">
    <location>
        <begin position="161"/>
        <end position="178"/>
    </location>
</feature>
<dbReference type="GO" id="GO:0005886">
    <property type="term" value="C:plasma membrane"/>
    <property type="evidence" value="ECO:0007669"/>
    <property type="project" value="UniProtKB-SubCell"/>
</dbReference>